<name>A0A1G2QYD7_9BACT</name>
<comment type="caution">
    <text evidence="1">The sequence shown here is derived from an EMBL/GenBank/DDBJ whole genome shotgun (WGS) entry which is preliminary data.</text>
</comment>
<reference evidence="1 2" key="1">
    <citation type="journal article" date="2016" name="Nat. Commun.">
        <title>Thousands of microbial genomes shed light on interconnected biogeochemical processes in an aquifer system.</title>
        <authorList>
            <person name="Anantharaman K."/>
            <person name="Brown C.T."/>
            <person name="Hug L.A."/>
            <person name="Sharon I."/>
            <person name="Castelle C.J."/>
            <person name="Probst A.J."/>
            <person name="Thomas B.C."/>
            <person name="Singh A."/>
            <person name="Wilkins M.J."/>
            <person name="Karaoz U."/>
            <person name="Brodie E.L."/>
            <person name="Williams K.H."/>
            <person name="Hubbard S.S."/>
            <person name="Banfield J.F."/>
        </authorList>
    </citation>
    <scope>NUCLEOTIDE SEQUENCE [LARGE SCALE GENOMIC DNA]</scope>
</reference>
<dbReference type="EMBL" id="MHTT01000027">
    <property type="protein sequence ID" value="OHA64841.1"/>
    <property type="molecule type" value="Genomic_DNA"/>
</dbReference>
<protein>
    <recommendedName>
        <fullName evidence="3">PEGA domain-containing protein</fullName>
    </recommendedName>
</protein>
<dbReference type="Proteomes" id="UP000178065">
    <property type="component" value="Unassembled WGS sequence"/>
</dbReference>
<gene>
    <name evidence="1" type="ORF">A2672_01485</name>
</gene>
<organism evidence="1 2">
    <name type="scientific">Candidatus Wildermuthbacteria bacterium RIFCSPHIGHO2_01_FULL_49_22b</name>
    <dbReference type="NCBI Taxonomy" id="1802448"/>
    <lineage>
        <taxon>Bacteria</taxon>
        <taxon>Candidatus Wildermuthiibacteriota</taxon>
    </lineage>
</organism>
<dbReference type="SUPFAM" id="SSF82171">
    <property type="entry name" value="DPP6 N-terminal domain-like"/>
    <property type="match status" value="1"/>
</dbReference>
<evidence type="ECO:0000313" key="1">
    <source>
        <dbReference type="EMBL" id="OHA64841.1"/>
    </source>
</evidence>
<proteinExistence type="predicted"/>
<evidence type="ECO:0000313" key="2">
    <source>
        <dbReference type="Proteomes" id="UP000178065"/>
    </source>
</evidence>
<dbReference type="STRING" id="1802448.A2672_01485"/>
<accession>A0A1G2QYD7</accession>
<evidence type="ECO:0008006" key="3">
    <source>
        <dbReference type="Google" id="ProtNLM"/>
    </source>
</evidence>
<sequence length="466" mass="52664">MTKRQRTLLFLSLLGLFFVLAPALMLYSQGYRIDLASRRITQTGAFYVKAVPLRADVLVDEKLVKRTDFLFGSALTRNFFPGSYAVEIAKEGYHSWQKTLEVKEHSVTEAKSVLLFKENPAFQQIADQVLRFWISPDKQYALLEKQSSGSSWQLRLLNLRTLGEEPFLRQTSSKDKVLHITWAEDSKRFLLRRGLNEQVVSEIHSISSDQPCFQNPCGLEYLGEGIGEIEFLPSDSRRIVFTKFLNTTQILFSVAYEEKEAPKAVANNVVAFEPDGSWVMWLDEKGALREQDLSLQAGAQVFAESLIVPKKEVPSALYHAGDSVLLLQDSALSLQKKGAVKRQEVLSPVLEVFLSPDHAKAAIRNNSELWVLFLKEETGQPRHQEGELVLLTRFSNPPKQLSWIGSSYLLFSLEDAVKAVEIDDRDRLNIAEVAKFPNPELFFDNKKGALYVLSEGAFSVSENLVK</sequence>
<dbReference type="AlphaFoldDB" id="A0A1G2QYD7"/>